<keyword evidence="5 9" id="KW-0812">Transmembrane</keyword>
<keyword evidence="1" id="KW-0813">Transport</keyword>
<name>A0A0G1CPF0_9BACT</name>
<dbReference type="GO" id="GO:0016020">
    <property type="term" value="C:membrane"/>
    <property type="evidence" value="ECO:0007669"/>
    <property type="project" value="InterPro"/>
</dbReference>
<comment type="caution">
    <text evidence="10">The sequence shown here is derived from an EMBL/GenBank/DDBJ whole genome shotgun (WGS) entry which is preliminary data.</text>
</comment>
<feature type="transmembrane region" description="Helical" evidence="9">
    <location>
        <begin position="143"/>
        <end position="161"/>
    </location>
</feature>
<evidence type="ECO:0000256" key="1">
    <source>
        <dbReference type="ARBA" id="ARBA00022448"/>
    </source>
</evidence>
<dbReference type="Pfam" id="PF03116">
    <property type="entry name" value="NQR2_RnfD_RnfE"/>
    <property type="match status" value="1"/>
</dbReference>
<evidence type="ECO:0000256" key="5">
    <source>
        <dbReference type="ARBA" id="ARBA00022692"/>
    </source>
</evidence>
<organism evidence="10 11">
    <name type="scientific">Candidatus Gottesmanbacteria bacterium GW2011_GWB1_43_11</name>
    <dbReference type="NCBI Taxonomy" id="1618446"/>
    <lineage>
        <taxon>Bacteria</taxon>
        <taxon>Candidatus Gottesmaniibacteriota</taxon>
    </lineage>
</organism>
<evidence type="ECO:0000256" key="7">
    <source>
        <dbReference type="ARBA" id="ARBA00022989"/>
    </source>
</evidence>
<protein>
    <submittedName>
        <fullName evidence="10">Uncharacterized protein</fullName>
    </submittedName>
</protein>
<dbReference type="InterPro" id="IPR004338">
    <property type="entry name" value="NqrB/RnfD"/>
</dbReference>
<sequence length="264" mass="29340">MQLKLLIKIPKIQMAAVLVLIFFSAFLYQPQFSKLTSFLLAVGSTVLADLIFLKLRSIKPFFPKAGLVTGLIIGLLVAPNLPLYEIVAVGVIAMAAKHLLRIDKRHIFNPAGLGSFLVGTVFSHEISWWGVSWQQLSLTNFKLLSGFLLLLVPGLISVIRLRRWGTIGAFWSVYLLGTWVIQVGSGQNFHLNLDPTTLFFSLVMLPEPVTTPIHYSPQIWFGFFVGIISLLVSLPQFSAFLPVILADSLVLALLLGNLVFFKYK</sequence>
<evidence type="ECO:0000256" key="3">
    <source>
        <dbReference type="ARBA" id="ARBA00022630"/>
    </source>
</evidence>
<evidence type="ECO:0000256" key="9">
    <source>
        <dbReference type="SAM" id="Phobius"/>
    </source>
</evidence>
<keyword evidence="6" id="KW-1278">Translocase</keyword>
<proteinExistence type="predicted"/>
<feature type="transmembrane region" description="Helical" evidence="9">
    <location>
        <begin position="213"/>
        <end position="232"/>
    </location>
</feature>
<feature type="transmembrane region" description="Helical" evidence="9">
    <location>
        <begin position="239"/>
        <end position="261"/>
    </location>
</feature>
<evidence type="ECO:0000256" key="6">
    <source>
        <dbReference type="ARBA" id="ARBA00022967"/>
    </source>
</evidence>
<keyword evidence="2" id="KW-0597">Phosphoprotein</keyword>
<evidence type="ECO:0000313" key="11">
    <source>
        <dbReference type="Proteomes" id="UP000034050"/>
    </source>
</evidence>
<accession>A0A0G1CPF0</accession>
<dbReference type="EMBL" id="LCFD01000002">
    <property type="protein sequence ID" value="KKS87347.1"/>
    <property type="molecule type" value="Genomic_DNA"/>
</dbReference>
<feature type="transmembrane region" description="Helical" evidence="9">
    <location>
        <begin position="12"/>
        <end position="29"/>
    </location>
</feature>
<evidence type="ECO:0000313" key="10">
    <source>
        <dbReference type="EMBL" id="KKS87347.1"/>
    </source>
</evidence>
<reference evidence="10 11" key="1">
    <citation type="journal article" date="2015" name="Nature">
        <title>rRNA introns, odd ribosomes, and small enigmatic genomes across a large radiation of phyla.</title>
        <authorList>
            <person name="Brown C.T."/>
            <person name="Hug L.A."/>
            <person name="Thomas B.C."/>
            <person name="Sharon I."/>
            <person name="Castelle C.J."/>
            <person name="Singh A."/>
            <person name="Wilkins M.J."/>
            <person name="Williams K.H."/>
            <person name="Banfield J.F."/>
        </authorList>
    </citation>
    <scope>NUCLEOTIDE SEQUENCE [LARGE SCALE GENOMIC DNA]</scope>
</reference>
<gene>
    <name evidence="10" type="ORF">UV61_C0002G0068</name>
</gene>
<evidence type="ECO:0000256" key="4">
    <source>
        <dbReference type="ARBA" id="ARBA00022643"/>
    </source>
</evidence>
<dbReference type="GO" id="GO:0055085">
    <property type="term" value="P:transmembrane transport"/>
    <property type="evidence" value="ECO:0007669"/>
    <property type="project" value="InterPro"/>
</dbReference>
<dbReference type="STRING" id="1618446.UV61_C0002G0068"/>
<dbReference type="Proteomes" id="UP000034050">
    <property type="component" value="Unassembled WGS sequence"/>
</dbReference>
<keyword evidence="3" id="KW-0285">Flavoprotein</keyword>
<evidence type="ECO:0000256" key="8">
    <source>
        <dbReference type="ARBA" id="ARBA00023136"/>
    </source>
</evidence>
<dbReference type="AlphaFoldDB" id="A0A0G1CPF0"/>
<keyword evidence="7 9" id="KW-1133">Transmembrane helix</keyword>
<feature type="transmembrane region" description="Helical" evidence="9">
    <location>
        <begin position="112"/>
        <end position="131"/>
    </location>
</feature>
<feature type="transmembrane region" description="Helical" evidence="9">
    <location>
        <begin position="173"/>
        <end position="193"/>
    </location>
</feature>
<evidence type="ECO:0000256" key="2">
    <source>
        <dbReference type="ARBA" id="ARBA00022553"/>
    </source>
</evidence>
<keyword evidence="4" id="KW-0288">FMN</keyword>
<keyword evidence="8 9" id="KW-0472">Membrane</keyword>